<dbReference type="Pfam" id="PF02388">
    <property type="entry name" value="FemAB"/>
    <property type="match status" value="2"/>
</dbReference>
<keyword evidence="3" id="KW-0133">Cell shape</keyword>
<name>A0A2H0NCG9_9BACT</name>
<keyword evidence="4" id="KW-0573">Peptidoglycan synthesis</keyword>
<evidence type="ECO:0000256" key="1">
    <source>
        <dbReference type="ARBA" id="ARBA00009943"/>
    </source>
</evidence>
<reference evidence="7 8" key="1">
    <citation type="submission" date="2017-09" db="EMBL/GenBank/DDBJ databases">
        <title>Depth-based differentiation of microbial function through sediment-hosted aquifers and enrichment of novel symbionts in the deep terrestrial subsurface.</title>
        <authorList>
            <person name="Probst A.J."/>
            <person name="Ladd B."/>
            <person name="Jarett J.K."/>
            <person name="Geller-Mcgrath D.E."/>
            <person name="Sieber C.M."/>
            <person name="Emerson J.B."/>
            <person name="Anantharaman K."/>
            <person name="Thomas B.C."/>
            <person name="Malmstrom R."/>
            <person name="Stieglmeier M."/>
            <person name="Klingl A."/>
            <person name="Woyke T."/>
            <person name="Ryan C.M."/>
            <person name="Banfield J.F."/>
        </authorList>
    </citation>
    <scope>NUCLEOTIDE SEQUENCE [LARGE SCALE GENOMIC DNA]</scope>
    <source>
        <strain evidence="7">CG11_big_fil_rev_8_21_14_0_20_36_20</strain>
    </source>
</reference>
<evidence type="ECO:0000256" key="5">
    <source>
        <dbReference type="ARBA" id="ARBA00023315"/>
    </source>
</evidence>
<dbReference type="GO" id="GO:0016755">
    <property type="term" value="F:aminoacyltransferase activity"/>
    <property type="evidence" value="ECO:0007669"/>
    <property type="project" value="InterPro"/>
</dbReference>
<comment type="caution">
    <text evidence="7">The sequence shown here is derived from an EMBL/GenBank/DDBJ whole genome shotgun (WGS) entry which is preliminary data.</text>
</comment>
<keyword evidence="2" id="KW-0808">Transferase</keyword>
<dbReference type="GO" id="GO:0009252">
    <property type="term" value="P:peptidoglycan biosynthetic process"/>
    <property type="evidence" value="ECO:0007669"/>
    <property type="project" value="UniProtKB-KW"/>
</dbReference>
<dbReference type="GO" id="GO:0008360">
    <property type="term" value="P:regulation of cell shape"/>
    <property type="evidence" value="ECO:0007669"/>
    <property type="project" value="UniProtKB-KW"/>
</dbReference>
<dbReference type="PROSITE" id="PS51191">
    <property type="entry name" value="FEMABX"/>
    <property type="match status" value="1"/>
</dbReference>
<evidence type="ECO:0000313" key="8">
    <source>
        <dbReference type="Proteomes" id="UP000230564"/>
    </source>
</evidence>
<dbReference type="Proteomes" id="UP000230564">
    <property type="component" value="Unassembled WGS sequence"/>
</dbReference>
<dbReference type="InterPro" id="IPR003447">
    <property type="entry name" value="FEMABX"/>
</dbReference>
<dbReference type="SUPFAM" id="SSF55729">
    <property type="entry name" value="Acyl-CoA N-acyltransferases (Nat)"/>
    <property type="match status" value="2"/>
</dbReference>
<evidence type="ECO:0000256" key="3">
    <source>
        <dbReference type="ARBA" id="ARBA00022960"/>
    </source>
</evidence>
<dbReference type="PANTHER" id="PTHR36174">
    <property type="entry name" value="LIPID II:GLYCINE GLYCYLTRANSFERASE"/>
    <property type="match status" value="1"/>
</dbReference>
<keyword evidence="6" id="KW-0961">Cell wall biogenesis/degradation</keyword>
<organism evidence="7 8">
    <name type="scientific">Candidatus Komeilibacteria bacterium CG11_big_fil_rev_8_21_14_0_20_36_20</name>
    <dbReference type="NCBI Taxonomy" id="1974477"/>
    <lineage>
        <taxon>Bacteria</taxon>
        <taxon>Candidatus Komeiliibacteriota</taxon>
    </lineage>
</organism>
<sequence>MNLVVDNLNYDDFLKIGFTSGNFLQSTIWKDFLKAQKIFFWQLIVKENSETLAVCLVYENKLFFSRSYLYSPKGPIFSKELNDEQKKEAIFLILSKMRDVTIATKKYEEIFYKLEPADYDALLPEFIKASDVQPRDSLILDLTKNHQQLLGEMHAKTRYNIGLAQRKGVRIKFSHQEEDIKYFLKLIKKTAKKNQITVHSDDYYKLLYQTLLKHQAGQLCLAYVDNKIVVVNLILRFGSAATYLHGAADYKFRAHMAPQLLQWETIKQSKELGYKIYDFWGITPDDNSKPGWEGFTRFKKGFGGQIIKAPGTHNFVYHPAMYKFYLLANKVRNILK</sequence>
<proteinExistence type="inferred from homology"/>
<dbReference type="EMBL" id="PCWQ01000012">
    <property type="protein sequence ID" value="PIR06591.1"/>
    <property type="molecule type" value="Genomic_DNA"/>
</dbReference>
<dbReference type="PANTHER" id="PTHR36174:SF1">
    <property type="entry name" value="LIPID II:GLYCINE GLYCYLTRANSFERASE"/>
    <property type="match status" value="1"/>
</dbReference>
<evidence type="ECO:0008006" key="9">
    <source>
        <dbReference type="Google" id="ProtNLM"/>
    </source>
</evidence>
<evidence type="ECO:0000256" key="2">
    <source>
        <dbReference type="ARBA" id="ARBA00022679"/>
    </source>
</evidence>
<evidence type="ECO:0000256" key="4">
    <source>
        <dbReference type="ARBA" id="ARBA00022984"/>
    </source>
</evidence>
<gene>
    <name evidence="7" type="ORF">COV55_03650</name>
</gene>
<dbReference type="GO" id="GO:0071555">
    <property type="term" value="P:cell wall organization"/>
    <property type="evidence" value="ECO:0007669"/>
    <property type="project" value="UniProtKB-KW"/>
</dbReference>
<dbReference type="InterPro" id="IPR050644">
    <property type="entry name" value="PG_Glycine_Bridge_Synth"/>
</dbReference>
<accession>A0A2H0NCG9</accession>
<evidence type="ECO:0000313" key="7">
    <source>
        <dbReference type="EMBL" id="PIR06591.1"/>
    </source>
</evidence>
<comment type="similarity">
    <text evidence="1">Belongs to the FemABX family.</text>
</comment>
<protein>
    <recommendedName>
        <fullName evidence="9">BioF2-like acetyltransferase domain-containing protein</fullName>
    </recommendedName>
</protein>
<evidence type="ECO:0000256" key="6">
    <source>
        <dbReference type="ARBA" id="ARBA00023316"/>
    </source>
</evidence>
<dbReference type="InterPro" id="IPR016181">
    <property type="entry name" value="Acyl_CoA_acyltransferase"/>
</dbReference>
<keyword evidence="5" id="KW-0012">Acyltransferase</keyword>
<dbReference type="AlphaFoldDB" id="A0A2H0NCG9"/>
<dbReference type="Gene3D" id="3.40.630.30">
    <property type="match status" value="1"/>
</dbReference>